<dbReference type="CDD" id="cd07957">
    <property type="entry name" value="Anticodon_Ia_Met"/>
    <property type="match status" value="1"/>
</dbReference>
<dbReference type="Gene3D" id="1.10.730.10">
    <property type="entry name" value="Isoleucyl-tRNA Synthetase, Domain 1"/>
    <property type="match status" value="1"/>
</dbReference>
<name>A0A5N5FG86_9ROSA</name>
<evidence type="ECO:0000256" key="1">
    <source>
        <dbReference type="ARBA" id="ARBA00012838"/>
    </source>
</evidence>
<sequence length="590" mass="67891">MINQTAEKATPEKTRSCRPVKRNILITSALHYVTNIPRLGTISGCVGSADVYARYCRLRGYIVICICGTDEYRTATETKAKDENCTPQKICDKYHEIHKQVYEWFDISFDKFGRTSTPQHTEICQSIFKKLMENGYFSENTTQQCDKCGKLLNPTELKDPRCKCSAFEISYFLPLLKGKLDEFINDHSVAGSWSLNAIQTTYALVREGLKSHCTTRDLKWGVPVPLENFEDKVFHVWFDAPIGYISITSCYMPDWEKWWKNRENVELYQFMDKDNVPFHTVMFPCMLLGTGENWTLMKSISVTEYMMHETGKFSKSRGIRIFSNDVQETNIPSEVWRYYLLANRPEVVLGYYLIICFLNHDWVRDTFFMWADLQVKLKAELLNNLGNFINRVLSFIAKPQGQGYGSIIPDGSGAESHSLTKILAERIGIYVDQYIEAMEKVKLKQALKIAMSVSSEGNAYLQESKFWRLYKQDQASCSLVIKTSAGLIYLLACLLEPFMPSFSLKVLKQLNLPTENQFSLCDKDVERARKPWEILPAGHKIGTPEPSFKELKDEDVEFFRKKFFGSQAERVAKGEAEAKKMAEILDETKN</sequence>
<dbReference type="Gene3D" id="2.20.28.20">
    <property type="entry name" value="Methionyl-tRNA synthetase, Zn-domain"/>
    <property type="match status" value="1"/>
</dbReference>
<feature type="domain" description="Methionyl/Leucyl tRNA synthetase" evidence="10">
    <location>
        <begin position="140"/>
        <end position="393"/>
    </location>
</feature>
<gene>
    <name evidence="12" type="ORF">D8674_003143</name>
</gene>
<keyword evidence="2 9" id="KW-0436">Ligase</keyword>
<evidence type="ECO:0000256" key="7">
    <source>
        <dbReference type="ARBA" id="ARBA00030904"/>
    </source>
</evidence>
<dbReference type="SUPFAM" id="SSF52374">
    <property type="entry name" value="Nucleotidylyl transferase"/>
    <property type="match status" value="1"/>
</dbReference>
<dbReference type="EC" id="6.1.1.10" evidence="1"/>
<dbReference type="PANTHER" id="PTHR45765:SF10">
    <property type="entry name" value="METHIONINE--TRNA LIGASE"/>
    <property type="match status" value="1"/>
</dbReference>
<dbReference type="Gene3D" id="3.40.50.620">
    <property type="entry name" value="HUPs"/>
    <property type="match status" value="2"/>
</dbReference>
<dbReference type="GO" id="GO:0004825">
    <property type="term" value="F:methionine-tRNA ligase activity"/>
    <property type="evidence" value="ECO:0007669"/>
    <property type="project" value="UniProtKB-EC"/>
</dbReference>
<dbReference type="GO" id="GO:0005524">
    <property type="term" value="F:ATP binding"/>
    <property type="evidence" value="ECO:0007669"/>
    <property type="project" value="UniProtKB-KW"/>
</dbReference>
<evidence type="ECO:0000256" key="9">
    <source>
        <dbReference type="RuleBase" id="RU363039"/>
    </source>
</evidence>
<dbReference type="GO" id="GO:0017101">
    <property type="term" value="C:aminoacyl-tRNA synthetase multienzyme complex"/>
    <property type="evidence" value="ECO:0007669"/>
    <property type="project" value="TreeGrafter"/>
</dbReference>
<dbReference type="CDD" id="cd00814">
    <property type="entry name" value="MetRS_core"/>
    <property type="match status" value="1"/>
</dbReference>
<feature type="domain" description="Methionyl-tRNA synthetase anticodon-binding" evidence="11">
    <location>
        <begin position="415"/>
        <end position="567"/>
    </location>
</feature>
<dbReference type="Pfam" id="PF09334">
    <property type="entry name" value="tRNA-synt_1g"/>
    <property type="match status" value="1"/>
</dbReference>
<dbReference type="Pfam" id="PF19303">
    <property type="entry name" value="Anticodon_3"/>
    <property type="match status" value="1"/>
</dbReference>
<reference evidence="12 13" key="1">
    <citation type="submission" date="2019-09" db="EMBL/GenBank/DDBJ databases">
        <authorList>
            <person name="Ou C."/>
        </authorList>
    </citation>
    <scope>NUCLEOTIDE SEQUENCE [LARGE SCALE GENOMIC DNA]</scope>
    <source>
        <strain evidence="12">S2</strain>
        <tissue evidence="12">Leaf</tissue>
    </source>
</reference>
<dbReference type="InterPro" id="IPR023458">
    <property type="entry name" value="Met-tRNA_ligase_1"/>
</dbReference>
<comment type="similarity">
    <text evidence="9">Belongs to the class-I aminoacyl-tRNA synthetase family.</text>
</comment>
<evidence type="ECO:0000256" key="3">
    <source>
        <dbReference type="ARBA" id="ARBA00022741"/>
    </source>
</evidence>
<dbReference type="SUPFAM" id="SSF47323">
    <property type="entry name" value="Anticodon-binding domain of a subclass of class I aminoacyl-tRNA synthetases"/>
    <property type="match status" value="1"/>
</dbReference>
<keyword evidence="6 9" id="KW-0030">Aminoacyl-tRNA synthetase</keyword>
<dbReference type="PRINTS" id="PR01041">
    <property type="entry name" value="TRNASYNTHMET"/>
</dbReference>
<dbReference type="InterPro" id="IPR014729">
    <property type="entry name" value="Rossmann-like_a/b/a_fold"/>
</dbReference>
<keyword evidence="13" id="KW-1185">Reference proteome</keyword>
<reference evidence="13" key="2">
    <citation type="submission" date="2019-10" db="EMBL/GenBank/DDBJ databases">
        <title>A de novo genome assembly of a pear dwarfing rootstock.</title>
        <authorList>
            <person name="Wang F."/>
            <person name="Wang J."/>
            <person name="Li S."/>
            <person name="Zhang Y."/>
            <person name="Fang M."/>
            <person name="Ma L."/>
            <person name="Zhao Y."/>
            <person name="Jiang S."/>
        </authorList>
    </citation>
    <scope>NUCLEOTIDE SEQUENCE [LARGE SCALE GENOMIC DNA]</scope>
</reference>
<evidence type="ECO:0000256" key="5">
    <source>
        <dbReference type="ARBA" id="ARBA00022917"/>
    </source>
</evidence>
<protein>
    <recommendedName>
        <fullName evidence="1">methionine--tRNA ligase</fullName>
        <ecNumber evidence="1">6.1.1.10</ecNumber>
    </recommendedName>
    <alternativeName>
        <fullName evidence="7">Methionyl-tRNA synthetase</fullName>
    </alternativeName>
</protein>
<reference evidence="12 13" key="3">
    <citation type="submission" date="2019-11" db="EMBL/GenBank/DDBJ databases">
        <title>A de novo genome assembly of a pear dwarfing rootstock.</title>
        <authorList>
            <person name="Wang F."/>
            <person name="Wang J."/>
            <person name="Li S."/>
            <person name="Zhang Y."/>
            <person name="Fang M."/>
            <person name="Ma L."/>
            <person name="Zhao Y."/>
            <person name="Jiang S."/>
        </authorList>
    </citation>
    <scope>NUCLEOTIDE SEQUENCE [LARGE SCALE GENOMIC DNA]</scope>
    <source>
        <strain evidence="12">S2</strain>
        <tissue evidence="12">Leaf</tissue>
    </source>
</reference>
<comment type="catalytic activity">
    <reaction evidence="8">
        <text>tRNA(Met) + L-methionine + ATP = L-methionyl-tRNA(Met) + AMP + diphosphate</text>
        <dbReference type="Rhea" id="RHEA:13481"/>
        <dbReference type="Rhea" id="RHEA-COMP:9667"/>
        <dbReference type="Rhea" id="RHEA-COMP:9698"/>
        <dbReference type="ChEBI" id="CHEBI:30616"/>
        <dbReference type="ChEBI" id="CHEBI:33019"/>
        <dbReference type="ChEBI" id="CHEBI:57844"/>
        <dbReference type="ChEBI" id="CHEBI:78442"/>
        <dbReference type="ChEBI" id="CHEBI:78530"/>
        <dbReference type="ChEBI" id="CHEBI:456215"/>
        <dbReference type="EC" id="6.1.1.10"/>
    </reaction>
</comment>
<dbReference type="InterPro" id="IPR033911">
    <property type="entry name" value="MetRS_core"/>
</dbReference>
<evidence type="ECO:0000259" key="11">
    <source>
        <dbReference type="Pfam" id="PF19303"/>
    </source>
</evidence>
<dbReference type="OrthoDB" id="5844513at2759"/>
<dbReference type="InterPro" id="IPR041872">
    <property type="entry name" value="Anticodon_Met"/>
</dbReference>
<dbReference type="PANTHER" id="PTHR45765">
    <property type="entry name" value="METHIONINE--TRNA LIGASE"/>
    <property type="match status" value="1"/>
</dbReference>
<dbReference type="InterPro" id="IPR029038">
    <property type="entry name" value="MetRS_Zn"/>
</dbReference>
<evidence type="ECO:0000259" key="10">
    <source>
        <dbReference type="Pfam" id="PF09334"/>
    </source>
</evidence>
<evidence type="ECO:0000256" key="6">
    <source>
        <dbReference type="ARBA" id="ARBA00023146"/>
    </source>
</evidence>
<dbReference type="AlphaFoldDB" id="A0A5N5FG86"/>
<keyword evidence="4 9" id="KW-0067">ATP-binding</keyword>
<dbReference type="Proteomes" id="UP000327157">
    <property type="component" value="Chromosome 10"/>
</dbReference>
<organism evidence="12 13">
    <name type="scientific">Pyrus ussuriensis x Pyrus communis</name>
    <dbReference type="NCBI Taxonomy" id="2448454"/>
    <lineage>
        <taxon>Eukaryota</taxon>
        <taxon>Viridiplantae</taxon>
        <taxon>Streptophyta</taxon>
        <taxon>Embryophyta</taxon>
        <taxon>Tracheophyta</taxon>
        <taxon>Spermatophyta</taxon>
        <taxon>Magnoliopsida</taxon>
        <taxon>eudicotyledons</taxon>
        <taxon>Gunneridae</taxon>
        <taxon>Pentapetalae</taxon>
        <taxon>rosids</taxon>
        <taxon>fabids</taxon>
        <taxon>Rosales</taxon>
        <taxon>Rosaceae</taxon>
        <taxon>Amygdaloideae</taxon>
        <taxon>Maleae</taxon>
        <taxon>Pyrus</taxon>
    </lineage>
</organism>
<dbReference type="GO" id="GO:0006431">
    <property type="term" value="P:methionyl-tRNA aminoacylation"/>
    <property type="evidence" value="ECO:0007669"/>
    <property type="project" value="InterPro"/>
</dbReference>
<dbReference type="EMBL" id="SMOL01000695">
    <property type="protein sequence ID" value="KAB2602138.1"/>
    <property type="molecule type" value="Genomic_DNA"/>
</dbReference>
<dbReference type="InterPro" id="IPR015413">
    <property type="entry name" value="Methionyl/Leucyl_tRNA_Synth"/>
</dbReference>
<evidence type="ECO:0000256" key="8">
    <source>
        <dbReference type="ARBA" id="ARBA00047364"/>
    </source>
</evidence>
<dbReference type="InterPro" id="IPR009080">
    <property type="entry name" value="tRNAsynth_Ia_anticodon-bd"/>
</dbReference>
<dbReference type="GO" id="GO:0005829">
    <property type="term" value="C:cytosol"/>
    <property type="evidence" value="ECO:0007669"/>
    <property type="project" value="TreeGrafter"/>
</dbReference>
<evidence type="ECO:0000313" key="12">
    <source>
        <dbReference type="EMBL" id="KAB2602138.1"/>
    </source>
</evidence>
<evidence type="ECO:0000256" key="2">
    <source>
        <dbReference type="ARBA" id="ARBA00022598"/>
    </source>
</evidence>
<proteinExistence type="inferred from homology"/>
<dbReference type="FunFam" id="1.10.730.10:FF:000024">
    <property type="entry name" value="Methionine--tRNA ligase cytoplasmic"/>
    <property type="match status" value="1"/>
</dbReference>
<keyword evidence="3 9" id="KW-0547">Nucleotide-binding</keyword>
<evidence type="ECO:0000313" key="13">
    <source>
        <dbReference type="Proteomes" id="UP000327157"/>
    </source>
</evidence>
<comment type="caution">
    <text evidence="12">The sequence shown here is derived from an EMBL/GenBank/DDBJ whole genome shotgun (WGS) entry which is preliminary data.</text>
</comment>
<accession>A0A5N5FG86</accession>
<evidence type="ECO:0000256" key="4">
    <source>
        <dbReference type="ARBA" id="ARBA00022840"/>
    </source>
</evidence>
<keyword evidence="5 9" id="KW-0648">Protein biosynthesis</keyword>